<dbReference type="PROSITE" id="PS00028">
    <property type="entry name" value="ZINC_FINGER_C2H2_1"/>
    <property type="match status" value="6"/>
</dbReference>
<dbReference type="PANTHER" id="PTHR16515:SF49">
    <property type="entry name" value="GASTRULA ZINC FINGER PROTEIN XLCGF49.1-LIKE-RELATED"/>
    <property type="match status" value="1"/>
</dbReference>
<evidence type="ECO:0000256" key="8">
    <source>
        <dbReference type="SAM" id="MobiDB-lite"/>
    </source>
</evidence>
<comment type="subcellular location">
    <subcellularLocation>
        <location evidence="1">Nucleus</location>
    </subcellularLocation>
</comment>
<evidence type="ECO:0000313" key="11">
    <source>
        <dbReference type="RefSeq" id="XP_013772869.2"/>
    </source>
</evidence>
<dbReference type="Proteomes" id="UP000694941">
    <property type="component" value="Unplaced"/>
</dbReference>
<dbReference type="Gene3D" id="3.30.160.60">
    <property type="entry name" value="Classic Zinc Finger"/>
    <property type="match status" value="6"/>
</dbReference>
<keyword evidence="5" id="KW-0862">Zinc</keyword>
<evidence type="ECO:0000313" key="13">
    <source>
        <dbReference type="RefSeq" id="XP_022239780.1"/>
    </source>
</evidence>
<feature type="domain" description="C2H2-type" evidence="9">
    <location>
        <begin position="25"/>
        <end position="52"/>
    </location>
</feature>
<evidence type="ECO:0000256" key="6">
    <source>
        <dbReference type="ARBA" id="ARBA00023242"/>
    </source>
</evidence>
<dbReference type="RefSeq" id="XP_022239779.1">
    <property type="nucleotide sequence ID" value="XM_022384071.1"/>
</dbReference>
<evidence type="ECO:0000256" key="3">
    <source>
        <dbReference type="ARBA" id="ARBA00022737"/>
    </source>
</evidence>
<protein>
    <submittedName>
        <fullName evidence="11 12">Zinc finger protein 780B-like</fullName>
    </submittedName>
</protein>
<organism evidence="10 11">
    <name type="scientific">Limulus polyphemus</name>
    <name type="common">Atlantic horseshoe crab</name>
    <dbReference type="NCBI Taxonomy" id="6850"/>
    <lineage>
        <taxon>Eukaryota</taxon>
        <taxon>Metazoa</taxon>
        <taxon>Ecdysozoa</taxon>
        <taxon>Arthropoda</taxon>
        <taxon>Chelicerata</taxon>
        <taxon>Merostomata</taxon>
        <taxon>Xiphosura</taxon>
        <taxon>Limulidae</taxon>
        <taxon>Limulus</taxon>
    </lineage>
</organism>
<name>A0ABM1B1G1_LIMPO</name>
<keyword evidence="6" id="KW-0539">Nucleus</keyword>
<evidence type="ECO:0000313" key="10">
    <source>
        <dbReference type="Proteomes" id="UP000694941"/>
    </source>
</evidence>
<accession>A0ABM1B1G1</accession>
<gene>
    <name evidence="11 12 13" type="primary">LOC106457968</name>
</gene>
<evidence type="ECO:0000256" key="4">
    <source>
        <dbReference type="ARBA" id="ARBA00022771"/>
    </source>
</evidence>
<keyword evidence="10" id="KW-1185">Reference proteome</keyword>
<feature type="region of interest" description="Disordered" evidence="8">
    <location>
        <begin position="214"/>
        <end position="235"/>
    </location>
</feature>
<dbReference type="InterPro" id="IPR013087">
    <property type="entry name" value="Znf_C2H2_type"/>
</dbReference>
<dbReference type="RefSeq" id="XP_013772869.2">
    <property type="nucleotide sequence ID" value="XM_013917415.2"/>
</dbReference>
<reference evidence="11 12" key="1">
    <citation type="submission" date="2025-05" db="UniProtKB">
        <authorList>
            <consortium name="RefSeq"/>
        </authorList>
    </citation>
    <scope>IDENTIFICATION</scope>
    <source>
        <tissue evidence="11 12">Muscle</tissue>
    </source>
</reference>
<dbReference type="RefSeq" id="XP_022239780.1">
    <property type="nucleotide sequence ID" value="XM_022384072.1"/>
</dbReference>
<evidence type="ECO:0000256" key="1">
    <source>
        <dbReference type="ARBA" id="ARBA00004123"/>
    </source>
</evidence>
<evidence type="ECO:0000256" key="7">
    <source>
        <dbReference type="PROSITE-ProRule" id="PRU00042"/>
    </source>
</evidence>
<feature type="domain" description="C2H2-type" evidence="9">
    <location>
        <begin position="52"/>
        <end position="79"/>
    </location>
</feature>
<feature type="domain" description="C2H2-type" evidence="9">
    <location>
        <begin position="108"/>
        <end position="135"/>
    </location>
</feature>
<sequence>MKSLKGTSCMDIKAKQQSSKEPISPACEKCNKHFDTKIALHKHSKIHQEKTFVCEECGRRFALGHQLKGHLLIHSGVKTFACEYCTQMFYQKYDLNMHLRTHTGEKPYICEVCGKGFTQKVHLLGHQVSHTGKKPFSCDVCLKNFVLKSSLQRHQQVHLGIRPFKCKLCDKNFARKSILQQHMWDVHEKRKPFQCSSCGSKFSQKGNWQIHMQGNKCTRSSKKRTSKNKEAKRTTPIKQSHMLISQETKTRVEDITVVNSPLKTRNEKEVFFMQFNARAETNIPTSEESLTVLKCPMLFIEHLNVDNFAEIAKHVSLINLNSAAVAISFNSPSDINCHSNLFVSAGSPMSGASQEQHVESSLIKSNNFMPIECSFQNHKAKEEKLDRSLSFTCSSLLDHTKCPTEGFEELFPELAV</sequence>
<keyword evidence="3" id="KW-0677">Repeat</keyword>
<evidence type="ECO:0000259" key="9">
    <source>
        <dbReference type="PROSITE" id="PS50157"/>
    </source>
</evidence>
<feature type="domain" description="C2H2-type" evidence="9">
    <location>
        <begin position="136"/>
        <end position="163"/>
    </location>
</feature>
<dbReference type="InterPro" id="IPR036236">
    <property type="entry name" value="Znf_C2H2_sf"/>
</dbReference>
<feature type="domain" description="C2H2-type" evidence="9">
    <location>
        <begin position="193"/>
        <end position="224"/>
    </location>
</feature>
<proteinExistence type="predicted"/>
<dbReference type="SMART" id="SM00355">
    <property type="entry name" value="ZnF_C2H2"/>
    <property type="match status" value="7"/>
</dbReference>
<dbReference type="PROSITE" id="PS50157">
    <property type="entry name" value="ZINC_FINGER_C2H2_2"/>
    <property type="match status" value="7"/>
</dbReference>
<evidence type="ECO:0000313" key="12">
    <source>
        <dbReference type="RefSeq" id="XP_022239779.1"/>
    </source>
</evidence>
<keyword evidence="4 7" id="KW-0863">Zinc-finger</keyword>
<evidence type="ECO:0000256" key="5">
    <source>
        <dbReference type="ARBA" id="ARBA00022833"/>
    </source>
</evidence>
<evidence type="ECO:0000256" key="2">
    <source>
        <dbReference type="ARBA" id="ARBA00022723"/>
    </source>
</evidence>
<keyword evidence="2" id="KW-0479">Metal-binding</keyword>
<dbReference type="Pfam" id="PF00096">
    <property type="entry name" value="zf-C2H2"/>
    <property type="match status" value="5"/>
</dbReference>
<dbReference type="GeneID" id="106457968"/>
<dbReference type="PANTHER" id="PTHR16515">
    <property type="entry name" value="PR DOMAIN ZINC FINGER PROTEIN"/>
    <property type="match status" value="1"/>
</dbReference>
<dbReference type="InterPro" id="IPR050331">
    <property type="entry name" value="Zinc_finger"/>
</dbReference>
<dbReference type="SUPFAM" id="SSF57667">
    <property type="entry name" value="beta-beta-alpha zinc fingers"/>
    <property type="match status" value="4"/>
</dbReference>
<feature type="domain" description="C2H2-type" evidence="9">
    <location>
        <begin position="80"/>
        <end position="107"/>
    </location>
</feature>
<feature type="domain" description="C2H2-type" evidence="9">
    <location>
        <begin position="164"/>
        <end position="192"/>
    </location>
</feature>